<feature type="transmembrane region" description="Helical" evidence="5">
    <location>
        <begin position="6"/>
        <end position="25"/>
    </location>
</feature>
<dbReference type="Proteomes" id="UP001589532">
    <property type="component" value="Unassembled WGS sequence"/>
</dbReference>
<evidence type="ECO:0000256" key="1">
    <source>
        <dbReference type="ARBA" id="ARBA00004141"/>
    </source>
</evidence>
<keyword evidence="4 5" id="KW-0472">Membrane</keyword>
<evidence type="ECO:0000256" key="4">
    <source>
        <dbReference type="ARBA" id="ARBA00023136"/>
    </source>
</evidence>
<dbReference type="Pfam" id="PF13564">
    <property type="entry name" value="DoxX_2"/>
    <property type="match status" value="1"/>
</dbReference>
<protein>
    <submittedName>
        <fullName evidence="6">DoxX family protein</fullName>
    </submittedName>
</protein>
<evidence type="ECO:0000256" key="5">
    <source>
        <dbReference type="SAM" id="Phobius"/>
    </source>
</evidence>
<keyword evidence="2 5" id="KW-0812">Transmembrane</keyword>
<comment type="subcellular location">
    <subcellularLocation>
        <location evidence="1">Membrane</location>
        <topology evidence="1">Multi-pass membrane protein</topology>
    </subcellularLocation>
</comment>
<feature type="transmembrane region" description="Helical" evidence="5">
    <location>
        <begin position="46"/>
        <end position="64"/>
    </location>
</feature>
<proteinExistence type="predicted"/>
<comment type="caution">
    <text evidence="6">The sequence shown here is derived from an EMBL/GenBank/DDBJ whole genome shotgun (WGS) entry which is preliminary data.</text>
</comment>
<dbReference type="RefSeq" id="WP_344987432.1">
    <property type="nucleotide sequence ID" value="NZ_BAAAXV010000001.1"/>
</dbReference>
<feature type="transmembrane region" description="Helical" evidence="5">
    <location>
        <begin position="70"/>
        <end position="90"/>
    </location>
</feature>
<name>A0ABV5SAF6_9ACTN</name>
<reference evidence="6 7" key="1">
    <citation type="submission" date="2024-09" db="EMBL/GenBank/DDBJ databases">
        <authorList>
            <person name="Sun Q."/>
            <person name="Mori K."/>
        </authorList>
    </citation>
    <scope>NUCLEOTIDE SEQUENCE [LARGE SCALE GENOMIC DNA]</scope>
    <source>
        <strain evidence="6 7">JCM 3143</strain>
    </source>
</reference>
<feature type="transmembrane region" description="Helical" evidence="5">
    <location>
        <begin position="99"/>
        <end position="119"/>
    </location>
</feature>
<evidence type="ECO:0000256" key="2">
    <source>
        <dbReference type="ARBA" id="ARBA00022692"/>
    </source>
</evidence>
<evidence type="ECO:0000313" key="6">
    <source>
        <dbReference type="EMBL" id="MFB9627476.1"/>
    </source>
</evidence>
<gene>
    <name evidence="6" type="ORF">ACFFSA_30720</name>
</gene>
<dbReference type="EMBL" id="JBHMBW010000033">
    <property type="protein sequence ID" value="MFB9627476.1"/>
    <property type="molecule type" value="Genomic_DNA"/>
</dbReference>
<evidence type="ECO:0000256" key="3">
    <source>
        <dbReference type="ARBA" id="ARBA00022989"/>
    </source>
</evidence>
<sequence>MMFDVPSLWWPTALLALALLVDALLSIRPPAFIRDCLDGVGLPREWWWTLIVIKLLAAAGLVAGLEYDGIGLAANVGVVAYFLCAVYAHIRARFLRKEFWLNCLGMLSLAVAVLTVSYVV</sequence>
<accession>A0ABV5SAF6</accession>
<organism evidence="6 7">
    <name type="scientific">Nonomuraea helvata</name>
    <dbReference type="NCBI Taxonomy" id="37484"/>
    <lineage>
        <taxon>Bacteria</taxon>
        <taxon>Bacillati</taxon>
        <taxon>Actinomycetota</taxon>
        <taxon>Actinomycetes</taxon>
        <taxon>Streptosporangiales</taxon>
        <taxon>Streptosporangiaceae</taxon>
        <taxon>Nonomuraea</taxon>
    </lineage>
</organism>
<evidence type="ECO:0000313" key="7">
    <source>
        <dbReference type="Proteomes" id="UP001589532"/>
    </source>
</evidence>
<keyword evidence="7" id="KW-1185">Reference proteome</keyword>
<keyword evidence="3 5" id="KW-1133">Transmembrane helix</keyword>
<dbReference type="InterPro" id="IPR032808">
    <property type="entry name" value="DoxX"/>
</dbReference>